<dbReference type="Proteomes" id="UP001062846">
    <property type="component" value="Chromosome 4"/>
</dbReference>
<proteinExistence type="predicted"/>
<protein>
    <submittedName>
        <fullName evidence="1">Uncharacterized protein</fullName>
    </submittedName>
</protein>
<name>A0ACC0NY42_RHOML</name>
<gene>
    <name evidence="1" type="ORF">RHMOL_Rhmol04G0011200</name>
</gene>
<organism evidence="1 2">
    <name type="scientific">Rhododendron molle</name>
    <name type="common">Chinese azalea</name>
    <name type="synonym">Azalea mollis</name>
    <dbReference type="NCBI Taxonomy" id="49168"/>
    <lineage>
        <taxon>Eukaryota</taxon>
        <taxon>Viridiplantae</taxon>
        <taxon>Streptophyta</taxon>
        <taxon>Embryophyta</taxon>
        <taxon>Tracheophyta</taxon>
        <taxon>Spermatophyta</taxon>
        <taxon>Magnoliopsida</taxon>
        <taxon>eudicotyledons</taxon>
        <taxon>Gunneridae</taxon>
        <taxon>Pentapetalae</taxon>
        <taxon>asterids</taxon>
        <taxon>Ericales</taxon>
        <taxon>Ericaceae</taxon>
        <taxon>Ericoideae</taxon>
        <taxon>Rhodoreae</taxon>
        <taxon>Rhododendron</taxon>
    </lineage>
</organism>
<keyword evidence="2" id="KW-1185">Reference proteome</keyword>
<dbReference type="EMBL" id="CM046391">
    <property type="protein sequence ID" value="KAI8557442.1"/>
    <property type="molecule type" value="Genomic_DNA"/>
</dbReference>
<reference evidence="1" key="1">
    <citation type="submission" date="2022-02" db="EMBL/GenBank/DDBJ databases">
        <title>Plant Genome Project.</title>
        <authorList>
            <person name="Zhang R.-G."/>
        </authorList>
    </citation>
    <scope>NUCLEOTIDE SEQUENCE</scope>
    <source>
        <strain evidence="1">AT1</strain>
    </source>
</reference>
<evidence type="ECO:0000313" key="2">
    <source>
        <dbReference type="Proteomes" id="UP001062846"/>
    </source>
</evidence>
<comment type="caution">
    <text evidence="1">The sequence shown here is derived from an EMBL/GenBank/DDBJ whole genome shotgun (WGS) entry which is preliminary data.</text>
</comment>
<sequence>MLPLLVPSIVFLILSNIAPLSLAFLFDIQPATKPPSTISSPLIFRSTPKIDPPRSLSLSRPVLNPKSSTIQNRLQSIIHHRSLSQLKFSGDFQDGSPVQSAYGILFCVFGQRRYASIRAIENNSNSNMQNLVAYWILFSLVSLFAFVNLIDWVKFNVRITDPTGSTEAAMFPELAPLRNWKSIMSCLCCSNDDMQRPSDNAQFMGNNASECLWLEKWLITRHGLAHFGDLTSNNAFDLRNGLPLEIFLIVSSVEFPLAIHSSVLCIHWITKDGSQLLSWLYLRKRAIQFMRLLGHQILADDSYLGLLFTPYEVITTGTHKQIAIWHLGLNPNLDGKLSTEKERMCFFNLSLQILYFRDQVWEMEWNISGMTLATTGVDGVVSNVELKRHSSTSSF</sequence>
<evidence type="ECO:0000313" key="1">
    <source>
        <dbReference type="EMBL" id="KAI8557442.1"/>
    </source>
</evidence>
<accession>A0ACC0NY42</accession>